<feature type="transmembrane region" description="Helical" evidence="5">
    <location>
        <begin position="105"/>
        <end position="128"/>
    </location>
</feature>
<dbReference type="OMA" id="AWPGEYG"/>
<feature type="transmembrane region" description="Helical" evidence="5">
    <location>
        <begin position="321"/>
        <end position="341"/>
    </location>
</feature>
<keyword evidence="7" id="KW-1185">Reference proteome</keyword>
<feature type="transmembrane region" description="Helical" evidence="5">
    <location>
        <begin position="295"/>
        <end position="314"/>
    </location>
</feature>
<dbReference type="PANTHER" id="PTHR23501:SF43">
    <property type="entry name" value="MULTIDRUG TRANSPORTER, PUTATIVE (AFU_ORTHOLOGUE AFUA_6G03040)-RELATED"/>
    <property type="match status" value="1"/>
</dbReference>
<feature type="transmembrane region" description="Helical" evidence="5">
    <location>
        <begin position="134"/>
        <end position="156"/>
    </location>
</feature>
<reference evidence="7" key="1">
    <citation type="journal article" date="2017" name="Genome Biol.">
        <title>Comparative genomics reveals high biological diversity and specific adaptations in the industrially and medically important fungal genus Aspergillus.</title>
        <authorList>
            <person name="de Vries R.P."/>
            <person name="Riley R."/>
            <person name="Wiebenga A."/>
            <person name="Aguilar-Osorio G."/>
            <person name="Amillis S."/>
            <person name="Uchima C.A."/>
            <person name="Anderluh G."/>
            <person name="Asadollahi M."/>
            <person name="Askin M."/>
            <person name="Barry K."/>
            <person name="Battaglia E."/>
            <person name="Bayram O."/>
            <person name="Benocci T."/>
            <person name="Braus-Stromeyer S.A."/>
            <person name="Caldana C."/>
            <person name="Canovas D."/>
            <person name="Cerqueira G.C."/>
            <person name="Chen F."/>
            <person name="Chen W."/>
            <person name="Choi C."/>
            <person name="Clum A."/>
            <person name="Dos Santos R.A."/>
            <person name="Damasio A.R."/>
            <person name="Diallinas G."/>
            <person name="Emri T."/>
            <person name="Fekete E."/>
            <person name="Flipphi M."/>
            <person name="Freyberg S."/>
            <person name="Gallo A."/>
            <person name="Gournas C."/>
            <person name="Habgood R."/>
            <person name="Hainaut M."/>
            <person name="Harispe M.L."/>
            <person name="Henrissat B."/>
            <person name="Hilden K.S."/>
            <person name="Hope R."/>
            <person name="Hossain A."/>
            <person name="Karabika E."/>
            <person name="Karaffa L."/>
            <person name="Karanyi Z."/>
            <person name="Krasevec N."/>
            <person name="Kuo A."/>
            <person name="Kusch H."/>
            <person name="LaButti K."/>
            <person name="Lagendijk E.L."/>
            <person name="Lapidus A."/>
            <person name="Levasseur A."/>
            <person name="Lindquist E."/>
            <person name="Lipzen A."/>
            <person name="Logrieco A.F."/>
            <person name="MacCabe A."/>
            <person name="Maekelae M.R."/>
            <person name="Malavazi I."/>
            <person name="Melin P."/>
            <person name="Meyer V."/>
            <person name="Mielnichuk N."/>
            <person name="Miskei M."/>
            <person name="Molnar A.P."/>
            <person name="Mule G."/>
            <person name="Ngan C.Y."/>
            <person name="Orejas M."/>
            <person name="Orosz E."/>
            <person name="Ouedraogo J.P."/>
            <person name="Overkamp K.M."/>
            <person name="Park H.-S."/>
            <person name="Perrone G."/>
            <person name="Piumi F."/>
            <person name="Punt P.J."/>
            <person name="Ram A.F."/>
            <person name="Ramon A."/>
            <person name="Rauscher S."/>
            <person name="Record E."/>
            <person name="Riano-Pachon D.M."/>
            <person name="Robert V."/>
            <person name="Roehrig J."/>
            <person name="Ruller R."/>
            <person name="Salamov A."/>
            <person name="Salih N.S."/>
            <person name="Samson R.A."/>
            <person name="Sandor E."/>
            <person name="Sanguinetti M."/>
            <person name="Schuetze T."/>
            <person name="Sepcic K."/>
            <person name="Shelest E."/>
            <person name="Sherlock G."/>
            <person name="Sophianopoulou V."/>
            <person name="Squina F.M."/>
            <person name="Sun H."/>
            <person name="Susca A."/>
            <person name="Todd R.B."/>
            <person name="Tsang A."/>
            <person name="Unkles S.E."/>
            <person name="van de Wiele N."/>
            <person name="van Rossen-Uffink D."/>
            <person name="Oliveira J.V."/>
            <person name="Vesth T.C."/>
            <person name="Visser J."/>
            <person name="Yu J.-H."/>
            <person name="Zhou M."/>
            <person name="Andersen M.R."/>
            <person name="Archer D.B."/>
            <person name="Baker S.E."/>
            <person name="Benoit I."/>
            <person name="Brakhage A.A."/>
            <person name="Braus G.H."/>
            <person name="Fischer R."/>
            <person name="Frisvad J.C."/>
            <person name="Goldman G.H."/>
            <person name="Houbraken J."/>
            <person name="Oakley B."/>
            <person name="Pocsi I."/>
            <person name="Scazzocchio C."/>
            <person name="Seiboth B."/>
            <person name="vanKuyk P.A."/>
            <person name="Wortman J."/>
            <person name="Dyer P.S."/>
            <person name="Grigoriev I.V."/>
        </authorList>
    </citation>
    <scope>NUCLEOTIDE SEQUENCE [LARGE SCALE GENOMIC DNA]</scope>
    <source>
        <strain evidence="7">ATCC 16872 / CBS 172.66 / WB 5094</strain>
    </source>
</reference>
<gene>
    <name evidence="6" type="ORF">ASPACDRAFT_33913</name>
</gene>
<feature type="transmembrane region" description="Helical" evidence="5">
    <location>
        <begin position="6"/>
        <end position="23"/>
    </location>
</feature>
<dbReference type="SUPFAM" id="SSF103473">
    <property type="entry name" value="MFS general substrate transporter"/>
    <property type="match status" value="1"/>
</dbReference>
<feature type="transmembrane region" description="Helical" evidence="5">
    <location>
        <begin position="390"/>
        <end position="409"/>
    </location>
</feature>
<protein>
    <recommendedName>
        <fullName evidence="8">Major facilitator superfamily (MFS) profile domain-containing protein</fullName>
    </recommendedName>
</protein>
<dbReference type="InterPro" id="IPR011701">
    <property type="entry name" value="MFS"/>
</dbReference>
<dbReference type="RefSeq" id="XP_020053343.1">
    <property type="nucleotide sequence ID" value="XM_020199999.1"/>
</dbReference>
<dbReference type="Proteomes" id="UP000184546">
    <property type="component" value="Unassembled WGS sequence"/>
</dbReference>
<dbReference type="AlphaFoldDB" id="A0A1L9WLG3"/>
<dbReference type="GO" id="GO:0005886">
    <property type="term" value="C:plasma membrane"/>
    <property type="evidence" value="ECO:0007669"/>
    <property type="project" value="TreeGrafter"/>
</dbReference>
<feature type="transmembrane region" description="Helical" evidence="5">
    <location>
        <begin position="58"/>
        <end position="84"/>
    </location>
</feature>
<evidence type="ECO:0000256" key="5">
    <source>
        <dbReference type="SAM" id="Phobius"/>
    </source>
</evidence>
<evidence type="ECO:0000256" key="4">
    <source>
        <dbReference type="ARBA" id="ARBA00023136"/>
    </source>
</evidence>
<dbReference type="PANTHER" id="PTHR23501">
    <property type="entry name" value="MAJOR FACILITATOR SUPERFAMILY"/>
    <property type="match status" value="1"/>
</dbReference>
<keyword evidence="3 5" id="KW-1133">Transmembrane helix</keyword>
<name>A0A1L9WLG3_ASPA1</name>
<proteinExistence type="predicted"/>
<evidence type="ECO:0000256" key="1">
    <source>
        <dbReference type="ARBA" id="ARBA00004141"/>
    </source>
</evidence>
<feature type="transmembrane region" description="Helical" evidence="5">
    <location>
        <begin position="353"/>
        <end position="378"/>
    </location>
</feature>
<dbReference type="GeneID" id="30973813"/>
<dbReference type="OrthoDB" id="440553at2759"/>
<organism evidence="6 7">
    <name type="scientific">Aspergillus aculeatus (strain ATCC 16872 / CBS 172.66 / WB 5094)</name>
    <dbReference type="NCBI Taxonomy" id="690307"/>
    <lineage>
        <taxon>Eukaryota</taxon>
        <taxon>Fungi</taxon>
        <taxon>Dikarya</taxon>
        <taxon>Ascomycota</taxon>
        <taxon>Pezizomycotina</taxon>
        <taxon>Eurotiomycetes</taxon>
        <taxon>Eurotiomycetidae</taxon>
        <taxon>Eurotiales</taxon>
        <taxon>Aspergillaceae</taxon>
        <taxon>Aspergillus</taxon>
        <taxon>Aspergillus subgen. Circumdati</taxon>
    </lineage>
</organism>
<evidence type="ECO:0000256" key="2">
    <source>
        <dbReference type="ARBA" id="ARBA00022692"/>
    </source>
</evidence>
<evidence type="ECO:0000313" key="7">
    <source>
        <dbReference type="Proteomes" id="UP000184546"/>
    </source>
</evidence>
<feature type="non-terminal residue" evidence="6">
    <location>
        <position position="1"/>
    </location>
</feature>
<dbReference type="Gene3D" id="1.20.1250.20">
    <property type="entry name" value="MFS general substrate transporter like domains"/>
    <property type="match status" value="2"/>
</dbReference>
<feature type="transmembrane region" description="Helical" evidence="5">
    <location>
        <begin position="255"/>
        <end position="275"/>
    </location>
</feature>
<dbReference type="GO" id="GO:0022857">
    <property type="term" value="F:transmembrane transporter activity"/>
    <property type="evidence" value="ECO:0007669"/>
    <property type="project" value="InterPro"/>
</dbReference>
<feature type="transmembrane region" description="Helical" evidence="5">
    <location>
        <begin position="176"/>
        <end position="199"/>
    </location>
</feature>
<accession>A0A1L9WLG3</accession>
<feature type="transmembrane region" description="Helical" evidence="5">
    <location>
        <begin position="35"/>
        <end position="52"/>
    </location>
</feature>
<feature type="transmembrane region" description="Helical" evidence="5">
    <location>
        <begin position="211"/>
        <end position="234"/>
    </location>
</feature>
<dbReference type="EMBL" id="KV878984">
    <property type="protein sequence ID" value="OJJ97003.1"/>
    <property type="molecule type" value="Genomic_DNA"/>
</dbReference>
<comment type="subcellular location">
    <subcellularLocation>
        <location evidence="1">Membrane</location>
        <topology evidence="1">Multi-pass membrane protein</topology>
    </subcellularLocation>
</comment>
<sequence length="479" mass="51125">SIALSLFLATAEITIISTSLVTISRRLDGFDQSTWIITSYLLAFAGFLTVWAKCSHFIGLKITILISLAIFVAFSGGCAAAQTMRVFTSCLFGLICLLPPAKYDIASAAGSGVLTLALILGALIGGGISTSGAWRWIFLFNVPAGIVAWATIWILVPKDFESSRRAGDQIHGLWNFLTKADTVGCLLLLSFSVFFVAAFEEANIRYAWSSAAIIAMLTISGVLLVGFITWEWSVANRKYWGFEPILPWSILRNRVLLGAILGCFLTGPAVTILYIELPQRFQTVNQSTAIGAGVKVLTFGLGSPVGAGICSLLAGRLRTPFVYLTAAGSVLQIVGAFLLSSVPPTLHIWPGQYGYMVIAGLGTGISIAALFMCVPVVVTTDQATAMGLTLQARMIGASLGVAIVNSILIDYVKGHLPATEAAAADPNLLSGFPTATQEEIRKVYAVGYNRQMYAVGAFGAAQLIAVALMWKREQVRFVK</sequence>
<dbReference type="Pfam" id="PF07690">
    <property type="entry name" value="MFS_1"/>
    <property type="match status" value="1"/>
</dbReference>
<evidence type="ECO:0000313" key="6">
    <source>
        <dbReference type="EMBL" id="OJJ97003.1"/>
    </source>
</evidence>
<keyword evidence="4 5" id="KW-0472">Membrane</keyword>
<evidence type="ECO:0008006" key="8">
    <source>
        <dbReference type="Google" id="ProtNLM"/>
    </source>
</evidence>
<dbReference type="InterPro" id="IPR036259">
    <property type="entry name" value="MFS_trans_sf"/>
</dbReference>
<feature type="transmembrane region" description="Helical" evidence="5">
    <location>
        <begin position="452"/>
        <end position="470"/>
    </location>
</feature>
<dbReference type="STRING" id="690307.A0A1L9WLG3"/>
<keyword evidence="2 5" id="KW-0812">Transmembrane</keyword>
<dbReference type="VEuPathDB" id="FungiDB:ASPACDRAFT_33913"/>
<evidence type="ECO:0000256" key="3">
    <source>
        <dbReference type="ARBA" id="ARBA00022989"/>
    </source>
</evidence>